<organism evidence="2 3">
    <name type="scientific">Flagellimonas zhangzhouensis</name>
    <dbReference type="NCBI Taxonomy" id="1073328"/>
    <lineage>
        <taxon>Bacteria</taxon>
        <taxon>Pseudomonadati</taxon>
        <taxon>Bacteroidota</taxon>
        <taxon>Flavobacteriia</taxon>
        <taxon>Flavobacteriales</taxon>
        <taxon>Flavobacteriaceae</taxon>
        <taxon>Flagellimonas</taxon>
    </lineage>
</organism>
<sequence>MKKYLSLGIAFLGIGLLSAQSDQEKAASTVHENSIKSHIYFLADDLLEGRASGTRGNKIAASYLANQLRRYGASPIPGTDTYYQTFDLVETTPPKNLELSLNGTNFPLNAAFKMPATEQSGEAIFLGYGSESDFEGKALAGKVVVVLGGSAAGQDPGQMFQSSSEKMERVNSSGAAGLVELVGFEEGMWTRIKHYLGSQTEVQEPGTISADTGEMFHVWVNTTNNSGFENGKTISYALKSDGQTKKIKSTQNVVGVIEGSDPKLKNEYVIYSAHYDHVGIGQPNAEGDSIYNGARDNAIGTTAVLSMAENLGKYPTKRSALFILFTAEEKGLLGSAYYADHPVIPLNQMSYCFNTDGGGYNDTSLATIIGLERTSAQPLIEKGASTFGLKAIGDPAPEQGLFDRSDNVSFAQKGIPAPTYSTGFHSFDDEIFKYYHQASDEADSLDYGYLLKFYQGYVYTGRLIANTSEKLFWNSGDKYEEAGKALYGMK</sequence>
<dbReference type="Pfam" id="PF04389">
    <property type="entry name" value="Peptidase_M28"/>
    <property type="match status" value="1"/>
</dbReference>
<keyword evidence="3" id="KW-1185">Reference proteome</keyword>
<dbReference type="SUPFAM" id="SSF52025">
    <property type="entry name" value="PA domain"/>
    <property type="match status" value="1"/>
</dbReference>
<evidence type="ECO:0000259" key="1">
    <source>
        <dbReference type="Pfam" id="PF04389"/>
    </source>
</evidence>
<evidence type="ECO:0000313" key="2">
    <source>
        <dbReference type="EMBL" id="SDW64564.1"/>
    </source>
</evidence>
<reference evidence="3" key="1">
    <citation type="submission" date="2016-10" db="EMBL/GenBank/DDBJ databases">
        <authorList>
            <person name="Varghese N."/>
            <person name="Submissions S."/>
        </authorList>
    </citation>
    <scope>NUCLEOTIDE SEQUENCE [LARGE SCALE GENOMIC DNA]</scope>
    <source>
        <strain evidence="3">DSM 25030</strain>
    </source>
</reference>
<accession>A0A1H2V9J9</accession>
<dbReference type="InterPro" id="IPR007484">
    <property type="entry name" value="Peptidase_M28"/>
</dbReference>
<name>A0A1H2V9J9_9FLAO</name>
<gene>
    <name evidence="2" type="ORF">SAMN04487892_1966</name>
</gene>
<dbReference type="Gene3D" id="3.50.30.30">
    <property type="match status" value="1"/>
</dbReference>
<dbReference type="AlphaFoldDB" id="A0A1H2V9J9"/>
<dbReference type="RefSeq" id="WP_090292003.1">
    <property type="nucleotide sequence ID" value="NZ_FNKI01000001.1"/>
</dbReference>
<evidence type="ECO:0000313" key="3">
    <source>
        <dbReference type="Proteomes" id="UP000199592"/>
    </source>
</evidence>
<dbReference type="Proteomes" id="UP000199592">
    <property type="component" value="Unassembled WGS sequence"/>
</dbReference>
<protein>
    <submittedName>
        <fullName evidence="2">Peptidase family M28</fullName>
    </submittedName>
</protein>
<dbReference type="STRING" id="1073328.SAMN05216294_0325"/>
<dbReference type="GO" id="GO:0008235">
    <property type="term" value="F:metalloexopeptidase activity"/>
    <property type="evidence" value="ECO:0007669"/>
    <property type="project" value="InterPro"/>
</dbReference>
<dbReference type="SUPFAM" id="SSF53187">
    <property type="entry name" value="Zn-dependent exopeptidases"/>
    <property type="match status" value="1"/>
</dbReference>
<dbReference type="InterPro" id="IPR046450">
    <property type="entry name" value="PA_dom_sf"/>
</dbReference>
<feature type="domain" description="Peptidase M28" evidence="1">
    <location>
        <begin position="252"/>
        <end position="454"/>
    </location>
</feature>
<dbReference type="EMBL" id="FNMY01000002">
    <property type="protein sequence ID" value="SDW64564.1"/>
    <property type="molecule type" value="Genomic_DNA"/>
</dbReference>
<dbReference type="OrthoDB" id="9778250at2"/>
<dbReference type="GO" id="GO:0006508">
    <property type="term" value="P:proteolysis"/>
    <property type="evidence" value="ECO:0007669"/>
    <property type="project" value="InterPro"/>
</dbReference>
<dbReference type="PANTHER" id="PTHR12147:SF26">
    <property type="entry name" value="PEPTIDASE M28 DOMAIN-CONTAINING PROTEIN"/>
    <property type="match status" value="1"/>
</dbReference>
<dbReference type="PANTHER" id="PTHR12147">
    <property type="entry name" value="METALLOPEPTIDASE M28 FAMILY MEMBER"/>
    <property type="match status" value="1"/>
</dbReference>
<proteinExistence type="predicted"/>
<dbReference type="Gene3D" id="3.40.630.10">
    <property type="entry name" value="Zn peptidases"/>
    <property type="match status" value="1"/>
</dbReference>
<dbReference type="InterPro" id="IPR045175">
    <property type="entry name" value="M28_fam"/>
</dbReference>